<reference evidence="1" key="1">
    <citation type="journal article" date="2021" name="PeerJ">
        <title>Extensive microbial diversity within the chicken gut microbiome revealed by metagenomics and culture.</title>
        <authorList>
            <person name="Gilroy R."/>
            <person name="Ravi A."/>
            <person name="Getino M."/>
            <person name="Pursley I."/>
            <person name="Horton D.L."/>
            <person name="Alikhan N.F."/>
            <person name="Baker D."/>
            <person name="Gharbi K."/>
            <person name="Hall N."/>
            <person name="Watson M."/>
            <person name="Adriaenssens E.M."/>
            <person name="Foster-Nyarko E."/>
            <person name="Jarju S."/>
            <person name="Secka A."/>
            <person name="Antonio M."/>
            <person name="Oren A."/>
            <person name="Chaudhuri R.R."/>
            <person name="La Ragione R."/>
            <person name="Hildebrand F."/>
            <person name="Pallen M.J."/>
        </authorList>
    </citation>
    <scope>NUCLEOTIDE SEQUENCE</scope>
    <source>
        <strain evidence="1">ChiGjej4B4-18154</strain>
    </source>
</reference>
<evidence type="ECO:0000313" key="1">
    <source>
        <dbReference type="EMBL" id="HIZ30161.1"/>
    </source>
</evidence>
<dbReference type="EMBL" id="DXBV01000025">
    <property type="protein sequence ID" value="HIZ30161.1"/>
    <property type="molecule type" value="Genomic_DNA"/>
</dbReference>
<evidence type="ECO:0000313" key="2">
    <source>
        <dbReference type="Proteomes" id="UP000824035"/>
    </source>
</evidence>
<accession>A0A9D2E3L5</accession>
<gene>
    <name evidence="1" type="ORF">H9813_02860</name>
</gene>
<name>A0A9D2E3L5_9FIRM</name>
<sequence>MIEEVNVVFQENKNNPTKILCTRFDKYSHKESEVLCGILRELLEEGCIKRVAA</sequence>
<protein>
    <submittedName>
        <fullName evidence="1">Uncharacterized protein</fullName>
    </submittedName>
</protein>
<dbReference type="Proteomes" id="UP000824035">
    <property type="component" value="Unassembled WGS sequence"/>
</dbReference>
<organism evidence="1 2">
    <name type="scientific">Candidatus Allofournierella merdipullorum</name>
    <dbReference type="NCBI Taxonomy" id="2838595"/>
    <lineage>
        <taxon>Bacteria</taxon>
        <taxon>Bacillati</taxon>
        <taxon>Bacillota</taxon>
        <taxon>Clostridia</taxon>
        <taxon>Eubacteriales</taxon>
        <taxon>Oscillospiraceae</taxon>
        <taxon>Allofournierella</taxon>
    </lineage>
</organism>
<reference evidence="1" key="2">
    <citation type="submission" date="2021-04" db="EMBL/GenBank/DDBJ databases">
        <authorList>
            <person name="Gilroy R."/>
        </authorList>
    </citation>
    <scope>NUCLEOTIDE SEQUENCE</scope>
    <source>
        <strain evidence="1">ChiGjej4B4-18154</strain>
    </source>
</reference>
<proteinExistence type="predicted"/>
<dbReference type="AlphaFoldDB" id="A0A9D2E3L5"/>
<comment type="caution">
    <text evidence="1">The sequence shown here is derived from an EMBL/GenBank/DDBJ whole genome shotgun (WGS) entry which is preliminary data.</text>
</comment>